<keyword evidence="2 5" id="KW-0479">Metal-binding</keyword>
<comment type="cofactor">
    <cofactor evidence="1 5">
        <name>Zn(2+)</name>
        <dbReference type="ChEBI" id="CHEBI:29105"/>
    </cofactor>
</comment>
<dbReference type="GO" id="GO:0016616">
    <property type="term" value="F:oxidoreductase activity, acting on the CH-OH group of donors, NAD or NADP as acceptor"/>
    <property type="evidence" value="ECO:0007669"/>
    <property type="project" value="InterPro"/>
</dbReference>
<dbReference type="InterPro" id="IPR036291">
    <property type="entry name" value="NAD(P)-bd_dom_sf"/>
</dbReference>
<accession>A0A165WU85</accession>
<evidence type="ECO:0000256" key="2">
    <source>
        <dbReference type="ARBA" id="ARBA00022723"/>
    </source>
</evidence>
<evidence type="ECO:0000256" key="1">
    <source>
        <dbReference type="ARBA" id="ARBA00001947"/>
    </source>
</evidence>
<name>A0A165WU85_9AGAM</name>
<sequence length="342" mass="37153">MSIEYTVFKGSKNGIVESKSRVENLGPHDVLIRITHSGVCGTDEHFKEKDMVLGHEGIGLVQEVGESVSIFKVGQRAGWGYQHSCCGACKHCLSGAETFCPERHMYGSTELDQGSFATHAVWKESFLFHIPDAMASLDAAPLMCAGATVFNALSHGVDSTHRVGVVGVGGLGHLCILFAAKMGCEVVVFSQTDSKREEALSLGAHEFVATKGLKKLSIEPVDHLLVTTSVQPDWDMFVTAMAPRGTIHPMTVSSTKMVFPYSTLISQGLRMDGVILASRNVQNRMLHFAARHGIKPVTQTFPMSVGGATEALKRLDEGKIRYRAVLLAKDQTEEEVEEPSHL</sequence>
<dbReference type="GO" id="GO:0008270">
    <property type="term" value="F:zinc ion binding"/>
    <property type="evidence" value="ECO:0007669"/>
    <property type="project" value="InterPro"/>
</dbReference>
<dbReference type="Gene3D" id="3.90.180.10">
    <property type="entry name" value="Medium-chain alcohol dehydrogenases, catalytic domain"/>
    <property type="match status" value="1"/>
</dbReference>
<dbReference type="EMBL" id="KV417736">
    <property type="protein sequence ID" value="KZP07919.1"/>
    <property type="molecule type" value="Genomic_DNA"/>
</dbReference>
<dbReference type="OrthoDB" id="1879366at2759"/>
<dbReference type="InterPro" id="IPR029752">
    <property type="entry name" value="D-isomer_DH_CS1"/>
</dbReference>
<dbReference type="SUPFAM" id="SSF50129">
    <property type="entry name" value="GroES-like"/>
    <property type="match status" value="1"/>
</dbReference>
<evidence type="ECO:0000256" key="4">
    <source>
        <dbReference type="ARBA" id="ARBA00023002"/>
    </source>
</evidence>
<dbReference type="PROSITE" id="PS00059">
    <property type="entry name" value="ADH_ZINC"/>
    <property type="match status" value="1"/>
</dbReference>
<dbReference type="PROSITE" id="PS00065">
    <property type="entry name" value="D_2_HYDROXYACID_DH_1"/>
    <property type="match status" value="1"/>
</dbReference>
<reference evidence="8 9" key="1">
    <citation type="journal article" date="2016" name="Mol. Biol. Evol.">
        <title>Comparative Genomics of Early-Diverging Mushroom-Forming Fungi Provides Insights into the Origins of Lignocellulose Decay Capabilities.</title>
        <authorList>
            <person name="Nagy L.G."/>
            <person name="Riley R."/>
            <person name="Tritt A."/>
            <person name="Adam C."/>
            <person name="Daum C."/>
            <person name="Floudas D."/>
            <person name="Sun H."/>
            <person name="Yadav J.S."/>
            <person name="Pangilinan J."/>
            <person name="Larsson K.H."/>
            <person name="Matsuura K."/>
            <person name="Barry K."/>
            <person name="Labutti K."/>
            <person name="Kuo R."/>
            <person name="Ohm R.A."/>
            <person name="Bhattacharya S.S."/>
            <person name="Shirouzu T."/>
            <person name="Yoshinaga Y."/>
            <person name="Martin F.M."/>
            <person name="Grigoriev I.V."/>
            <person name="Hibbett D.S."/>
        </authorList>
    </citation>
    <scope>NUCLEOTIDE SEQUENCE [LARGE SCALE GENOMIC DNA]</scope>
    <source>
        <strain evidence="8 9">CBS 109695</strain>
    </source>
</reference>
<dbReference type="InterPro" id="IPR047109">
    <property type="entry name" value="CAD-like"/>
</dbReference>
<dbReference type="Pfam" id="PF08240">
    <property type="entry name" value="ADH_N"/>
    <property type="match status" value="1"/>
</dbReference>
<gene>
    <name evidence="8" type="ORF">FIBSPDRAFT_762185</name>
</gene>
<dbReference type="InterPro" id="IPR011032">
    <property type="entry name" value="GroES-like_sf"/>
</dbReference>
<evidence type="ECO:0000259" key="7">
    <source>
        <dbReference type="Pfam" id="PF08240"/>
    </source>
</evidence>
<dbReference type="STRING" id="436010.A0A165WU85"/>
<evidence type="ECO:0000256" key="5">
    <source>
        <dbReference type="RuleBase" id="RU361277"/>
    </source>
</evidence>
<evidence type="ECO:0000313" key="9">
    <source>
        <dbReference type="Proteomes" id="UP000076532"/>
    </source>
</evidence>
<dbReference type="InterPro" id="IPR013149">
    <property type="entry name" value="ADH-like_C"/>
</dbReference>
<feature type="domain" description="Alcohol dehydrogenase-like C-terminal" evidence="6">
    <location>
        <begin position="170"/>
        <end position="290"/>
    </location>
</feature>
<dbReference type="SUPFAM" id="SSF51735">
    <property type="entry name" value="NAD(P)-binding Rossmann-fold domains"/>
    <property type="match status" value="1"/>
</dbReference>
<dbReference type="AlphaFoldDB" id="A0A165WU85"/>
<proteinExistence type="inferred from homology"/>
<dbReference type="Gene3D" id="3.40.50.720">
    <property type="entry name" value="NAD(P)-binding Rossmann-like Domain"/>
    <property type="match status" value="1"/>
</dbReference>
<dbReference type="Proteomes" id="UP000076532">
    <property type="component" value="Unassembled WGS sequence"/>
</dbReference>
<dbReference type="InterPro" id="IPR002328">
    <property type="entry name" value="ADH_Zn_CS"/>
</dbReference>
<feature type="domain" description="Alcohol dehydrogenase-like N-terminal" evidence="7">
    <location>
        <begin position="26"/>
        <end position="132"/>
    </location>
</feature>
<protein>
    <submittedName>
        <fullName evidence="8">NADP-dependent alcohol dehydrogenase C 2</fullName>
    </submittedName>
</protein>
<keyword evidence="4" id="KW-0560">Oxidoreductase</keyword>
<evidence type="ECO:0000313" key="8">
    <source>
        <dbReference type="EMBL" id="KZP07919.1"/>
    </source>
</evidence>
<dbReference type="Pfam" id="PF00107">
    <property type="entry name" value="ADH_zinc_N"/>
    <property type="match status" value="1"/>
</dbReference>
<dbReference type="FunFam" id="3.40.50.720:FF:000022">
    <property type="entry name" value="Cinnamyl alcohol dehydrogenase"/>
    <property type="match status" value="1"/>
</dbReference>
<dbReference type="CDD" id="cd05283">
    <property type="entry name" value="CAD1"/>
    <property type="match status" value="1"/>
</dbReference>
<dbReference type="PANTHER" id="PTHR42683">
    <property type="entry name" value="ALDEHYDE REDUCTASE"/>
    <property type="match status" value="1"/>
</dbReference>
<keyword evidence="9" id="KW-1185">Reference proteome</keyword>
<organism evidence="8 9">
    <name type="scientific">Athelia psychrophila</name>
    <dbReference type="NCBI Taxonomy" id="1759441"/>
    <lineage>
        <taxon>Eukaryota</taxon>
        <taxon>Fungi</taxon>
        <taxon>Dikarya</taxon>
        <taxon>Basidiomycota</taxon>
        <taxon>Agaricomycotina</taxon>
        <taxon>Agaricomycetes</taxon>
        <taxon>Agaricomycetidae</taxon>
        <taxon>Atheliales</taxon>
        <taxon>Atheliaceae</taxon>
        <taxon>Athelia</taxon>
    </lineage>
</organism>
<comment type="similarity">
    <text evidence="5">Belongs to the zinc-containing alcohol dehydrogenase family.</text>
</comment>
<keyword evidence="3 5" id="KW-0862">Zinc</keyword>
<dbReference type="InterPro" id="IPR013154">
    <property type="entry name" value="ADH-like_N"/>
</dbReference>
<evidence type="ECO:0000259" key="6">
    <source>
        <dbReference type="Pfam" id="PF00107"/>
    </source>
</evidence>
<evidence type="ECO:0000256" key="3">
    <source>
        <dbReference type="ARBA" id="ARBA00022833"/>
    </source>
</evidence>